<reference evidence="1 2" key="1">
    <citation type="journal article" date="2009" name="PLoS ONE">
        <title>The complete genome of Teredinibacter turnerae T7901: an intracellular endosymbiont of marine wood-boring bivalves (shipworms).</title>
        <authorList>
            <person name="Yang J.C."/>
            <person name="Madupu R."/>
            <person name="Durkin A.S."/>
            <person name="Ekborg N.A."/>
            <person name="Pedamallu C.S."/>
            <person name="Hostetler J.B."/>
            <person name="Radune D."/>
            <person name="Toms B.S."/>
            <person name="Henrissat B."/>
            <person name="Coutinho P.M."/>
            <person name="Schwarz S."/>
            <person name="Field L."/>
            <person name="Trindade-Silva A.E."/>
            <person name="Soares C.A.G."/>
            <person name="Elshahawi S."/>
            <person name="Hanora A."/>
            <person name="Schmidt E.W."/>
            <person name="Haygood M.G."/>
            <person name="Posfai J."/>
            <person name="Benner J."/>
            <person name="Madinger C."/>
            <person name="Nove J."/>
            <person name="Anton B."/>
            <person name="Chaudhary K."/>
            <person name="Foster J."/>
            <person name="Holman A."/>
            <person name="Kumar S."/>
            <person name="Lessard P.A."/>
            <person name="Luyten Y.A."/>
            <person name="Slatko B."/>
            <person name="Wood N."/>
            <person name="Wu B."/>
            <person name="Teplitski M."/>
            <person name="Mougous J.D."/>
            <person name="Ward N."/>
            <person name="Eisen J.A."/>
            <person name="Badger J.H."/>
            <person name="Distel D.L."/>
        </authorList>
    </citation>
    <scope>NUCLEOTIDE SEQUENCE [LARGE SCALE GENOMIC DNA]</scope>
    <source>
        <strain evidence="2">ATCC 39867 / T7901</strain>
    </source>
</reference>
<dbReference type="SUPFAM" id="SSF109854">
    <property type="entry name" value="DinB/YfiT-like putative metalloenzymes"/>
    <property type="match status" value="1"/>
</dbReference>
<dbReference type="OrthoDB" id="1162179at2"/>
<protein>
    <recommendedName>
        <fullName evidence="3">DinB family protein</fullName>
    </recommendedName>
</protein>
<name>C5BR64_TERTT</name>
<accession>C5BR64</accession>
<evidence type="ECO:0008006" key="3">
    <source>
        <dbReference type="Google" id="ProtNLM"/>
    </source>
</evidence>
<gene>
    <name evidence="1" type="ordered locus">TERTU_1150</name>
</gene>
<dbReference type="eggNOG" id="COG2318">
    <property type="taxonomic scope" value="Bacteria"/>
</dbReference>
<dbReference type="InterPro" id="IPR034660">
    <property type="entry name" value="DinB/YfiT-like"/>
</dbReference>
<keyword evidence="2" id="KW-1185">Reference proteome</keyword>
<dbReference type="HOGENOM" id="CLU_083400_0_0_6"/>
<organism evidence="1 2">
    <name type="scientific">Teredinibacter turnerae (strain ATCC 39867 / T7901)</name>
    <dbReference type="NCBI Taxonomy" id="377629"/>
    <lineage>
        <taxon>Bacteria</taxon>
        <taxon>Pseudomonadati</taxon>
        <taxon>Pseudomonadota</taxon>
        <taxon>Gammaproteobacteria</taxon>
        <taxon>Cellvibrionales</taxon>
        <taxon>Cellvibrionaceae</taxon>
        <taxon>Teredinibacter</taxon>
    </lineage>
</organism>
<dbReference type="PANTHER" id="PTHR39473:SF1">
    <property type="entry name" value="DINB-LIKE DOMAIN-CONTAINING PROTEIN"/>
    <property type="match status" value="1"/>
</dbReference>
<dbReference type="EMBL" id="CP001614">
    <property type="protein sequence ID" value="ACR11519.1"/>
    <property type="molecule type" value="Genomic_DNA"/>
</dbReference>
<dbReference type="RefSeq" id="WP_015817631.1">
    <property type="nucleotide sequence ID" value="NC_012997.1"/>
</dbReference>
<dbReference type="STRING" id="377629.TERTU_1150"/>
<dbReference type="Proteomes" id="UP000009080">
    <property type="component" value="Chromosome"/>
</dbReference>
<evidence type="ECO:0000313" key="2">
    <source>
        <dbReference type="Proteomes" id="UP000009080"/>
    </source>
</evidence>
<dbReference type="AlphaFoldDB" id="C5BR64"/>
<evidence type="ECO:0000313" key="1">
    <source>
        <dbReference type="EMBL" id="ACR11519.1"/>
    </source>
</evidence>
<sequence length="181" mass="19325">MGNTTHPVVDGNIQALAQLHGFVCSLTGEQYGAETPLLTRSAIGAHCRHILDMYEALVQASDAGGVVDYDFRRRGAGIEHDQTLALANIERLQAWLECIPAGCLDNVITVRSEVDLTQQVSTLVESNIARELMFAASHCIHHLALMGMLAAAMGLRVESELGVAPATASFLRSGSELAEIG</sequence>
<proteinExistence type="predicted"/>
<dbReference type="PANTHER" id="PTHR39473">
    <property type="match status" value="1"/>
</dbReference>
<dbReference type="KEGG" id="ttu:TERTU_1150"/>